<organism evidence="2 3">
    <name type="scientific">Piscinibacter terrae</name>
    <dbReference type="NCBI Taxonomy" id="2496871"/>
    <lineage>
        <taxon>Bacteria</taxon>
        <taxon>Pseudomonadati</taxon>
        <taxon>Pseudomonadota</taxon>
        <taxon>Betaproteobacteria</taxon>
        <taxon>Burkholderiales</taxon>
        <taxon>Sphaerotilaceae</taxon>
        <taxon>Piscinibacter</taxon>
    </lineage>
</organism>
<evidence type="ECO:0000313" key="2">
    <source>
        <dbReference type="EMBL" id="RQP25870.1"/>
    </source>
</evidence>
<feature type="compositionally biased region" description="Polar residues" evidence="1">
    <location>
        <begin position="72"/>
        <end position="82"/>
    </location>
</feature>
<proteinExistence type="predicted"/>
<dbReference type="RefSeq" id="WP_124538538.1">
    <property type="nucleotide sequence ID" value="NZ_QUSW01000001.1"/>
</dbReference>
<dbReference type="OrthoDB" id="7869604at2"/>
<name>A0A3N7HU84_9BURK</name>
<accession>A0A3N7HU84</accession>
<dbReference type="EMBL" id="QUSW01000001">
    <property type="protein sequence ID" value="RQP25870.1"/>
    <property type="molecule type" value="Genomic_DNA"/>
</dbReference>
<reference evidence="2 3" key="1">
    <citation type="submission" date="2018-08" db="EMBL/GenBank/DDBJ databases">
        <authorList>
            <person name="Khan S.A."/>
            <person name="Jeon C.O."/>
            <person name="Chun B.H."/>
            <person name="Jeong S.E."/>
        </authorList>
    </citation>
    <scope>NUCLEOTIDE SEQUENCE [LARGE SCALE GENOMIC DNA]</scope>
    <source>
        <strain evidence="2 3">S-16</strain>
    </source>
</reference>
<gene>
    <name evidence="2" type="ORF">DZC73_02115</name>
</gene>
<feature type="region of interest" description="Disordered" evidence="1">
    <location>
        <begin position="63"/>
        <end position="82"/>
    </location>
</feature>
<reference evidence="2 3" key="2">
    <citation type="submission" date="2018-12" db="EMBL/GenBank/DDBJ databases">
        <title>Rhizobacter gummiphilus sp. nov., a rubber-degrading bacterium isolated from the soil of a botanical garden in Japan.</title>
        <authorList>
            <person name="Shunsuke S.S."/>
        </authorList>
    </citation>
    <scope>NUCLEOTIDE SEQUENCE [LARGE SCALE GENOMIC DNA]</scope>
    <source>
        <strain evidence="2 3">S-16</strain>
    </source>
</reference>
<comment type="caution">
    <text evidence="2">The sequence shown here is derived from an EMBL/GenBank/DDBJ whole genome shotgun (WGS) entry which is preliminary data.</text>
</comment>
<evidence type="ECO:0000313" key="3">
    <source>
        <dbReference type="Proteomes" id="UP000267464"/>
    </source>
</evidence>
<protein>
    <submittedName>
        <fullName evidence="2">Uncharacterized protein</fullName>
    </submittedName>
</protein>
<dbReference type="Proteomes" id="UP000267464">
    <property type="component" value="Unassembled WGS sequence"/>
</dbReference>
<evidence type="ECO:0000256" key="1">
    <source>
        <dbReference type="SAM" id="MobiDB-lite"/>
    </source>
</evidence>
<sequence length="82" mass="9058">MTEQSHDDGDLGFTWLALKDGSVIVHHHGRLAATLRGQAAAEFMDEVSGADLGSQQQLMARLTGNYKRGNERTASNHPRNRR</sequence>
<dbReference type="AlphaFoldDB" id="A0A3N7HU84"/>
<keyword evidence="3" id="KW-1185">Reference proteome</keyword>